<dbReference type="Proteomes" id="UP001143480">
    <property type="component" value="Unassembled WGS sequence"/>
</dbReference>
<dbReference type="PRINTS" id="PR00111">
    <property type="entry name" value="ABHYDROLASE"/>
</dbReference>
<dbReference type="AlphaFoldDB" id="A0A9W6NMN4"/>
<dbReference type="InterPro" id="IPR029058">
    <property type="entry name" value="AB_hydrolase_fold"/>
</dbReference>
<dbReference type="InterPro" id="IPR050266">
    <property type="entry name" value="AB_hydrolase_sf"/>
</dbReference>
<dbReference type="SUPFAM" id="SSF53474">
    <property type="entry name" value="alpha/beta-Hydrolases"/>
    <property type="match status" value="1"/>
</dbReference>
<sequence length="301" mass="31715">MGLAGILGGMTNEFALLAETARDVCYTGLLPRVRRAEVATLDGRVSALVWGDGPEVTFLHGAALNAHTWDSTILPLRRPALAIDLPGHGDSEWRADFHYAPRTIAPAVAAAVETLAADRPQVLVGQSLGGLLAVAVAGLRPDLVAGLVLVDVSPGLRPEDAQQVRSFLSGPLVFESRAQVAELAVAAGIAGPGPALDRGVLFNTRVRADGKVIFKHHFGSPPAGAAAPGRPRYADLWAVLEAATVPVLLIRATHGYLPPDVVAEFAARVPKARIEEVDSRHNVQEHRPVELAGLIAAFMAR</sequence>
<dbReference type="GO" id="GO:0016787">
    <property type="term" value="F:hydrolase activity"/>
    <property type="evidence" value="ECO:0007669"/>
    <property type="project" value="UniProtKB-KW"/>
</dbReference>
<gene>
    <name evidence="2" type="ORF">GCM10017581_038990</name>
</gene>
<dbReference type="Gene3D" id="3.40.50.1820">
    <property type="entry name" value="alpha/beta hydrolase"/>
    <property type="match status" value="1"/>
</dbReference>
<accession>A0A9W6NMN4</accession>
<proteinExistence type="predicted"/>
<reference evidence="2" key="2">
    <citation type="submission" date="2023-01" db="EMBL/GenBank/DDBJ databases">
        <authorList>
            <person name="Sun Q."/>
            <person name="Evtushenko L."/>
        </authorList>
    </citation>
    <scope>NUCLEOTIDE SEQUENCE</scope>
    <source>
        <strain evidence="2">VKM Ac-1321</strain>
    </source>
</reference>
<comment type="caution">
    <text evidence="2">The sequence shown here is derived from an EMBL/GenBank/DDBJ whole genome shotgun (WGS) entry which is preliminary data.</text>
</comment>
<dbReference type="PANTHER" id="PTHR43798">
    <property type="entry name" value="MONOACYLGLYCEROL LIPASE"/>
    <property type="match status" value="1"/>
</dbReference>
<reference evidence="2" key="1">
    <citation type="journal article" date="2014" name="Int. J. Syst. Evol. Microbiol.">
        <title>Complete genome sequence of Corynebacterium casei LMG S-19264T (=DSM 44701T), isolated from a smear-ripened cheese.</title>
        <authorList>
            <consortium name="US DOE Joint Genome Institute (JGI-PGF)"/>
            <person name="Walter F."/>
            <person name="Albersmeier A."/>
            <person name="Kalinowski J."/>
            <person name="Ruckert C."/>
        </authorList>
    </citation>
    <scope>NUCLEOTIDE SEQUENCE</scope>
    <source>
        <strain evidence="2">VKM Ac-1321</strain>
    </source>
</reference>
<dbReference type="EMBL" id="BSFP01000021">
    <property type="protein sequence ID" value="GLL02157.1"/>
    <property type="molecule type" value="Genomic_DNA"/>
</dbReference>
<feature type="domain" description="AB hydrolase-1" evidence="1">
    <location>
        <begin position="58"/>
        <end position="292"/>
    </location>
</feature>
<dbReference type="InterPro" id="IPR000073">
    <property type="entry name" value="AB_hydrolase_1"/>
</dbReference>
<name>A0A9W6NMN4_9ACTN</name>
<dbReference type="Pfam" id="PF12697">
    <property type="entry name" value="Abhydrolase_6"/>
    <property type="match status" value="1"/>
</dbReference>
<evidence type="ECO:0000313" key="2">
    <source>
        <dbReference type="EMBL" id="GLL02157.1"/>
    </source>
</evidence>
<evidence type="ECO:0000313" key="3">
    <source>
        <dbReference type="Proteomes" id="UP001143480"/>
    </source>
</evidence>
<keyword evidence="3" id="KW-1185">Reference proteome</keyword>
<evidence type="ECO:0000259" key="1">
    <source>
        <dbReference type="Pfam" id="PF12697"/>
    </source>
</evidence>
<organism evidence="2 3">
    <name type="scientific">Dactylosporangium matsuzakiense</name>
    <dbReference type="NCBI Taxonomy" id="53360"/>
    <lineage>
        <taxon>Bacteria</taxon>
        <taxon>Bacillati</taxon>
        <taxon>Actinomycetota</taxon>
        <taxon>Actinomycetes</taxon>
        <taxon>Micromonosporales</taxon>
        <taxon>Micromonosporaceae</taxon>
        <taxon>Dactylosporangium</taxon>
    </lineage>
</organism>
<keyword evidence="2" id="KW-0378">Hydrolase</keyword>
<protein>
    <submittedName>
        <fullName evidence="2">Alpha/beta hydrolase</fullName>
    </submittedName>
</protein>